<dbReference type="AlphaFoldDB" id="A0A4V5TQP3"/>
<proteinExistence type="predicted"/>
<comment type="caution">
    <text evidence="3">The sequence shown here is derived from an EMBL/GenBank/DDBJ whole genome shotgun (WGS) entry which is preliminary data.</text>
</comment>
<keyword evidence="1" id="KW-0175">Coiled coil</keyword>
<organism evidence="3 4">
    <name type="scientific">Lysinibacillus mangiferihumi</name>
    <dbReference type="NCBI Taxonomy" id="1130819"/>
    <lineage>
        <taxon>Bacteria</taxon>
        <taxon>Bacillati</taxon>
        <taxon>Bacillota</taxon>
        <taxon>Bacilli</taxon>
        <taxon>Bacillales</taxon>
        <taxon>Bacillaceae</taxon>
        <taxon>Lysinibacillus</taxon>
    </lineage>
</organism>
<keyword evidence="2" id="KW-1133">Transmembrane helix</keyword>
<dbReference type="Proteomes" id="UP000308744">
    <property type="component" value="Unassembled WGS sequence"/>
</dbReference>
<evidence type="ECO:0000256" key="2">
    <source>
        <dbReference type="SAM" id="Phobius"/>
    </source>
</evidence>
<gene>
    <name evidence="3" type="ORF">FC756_22965</name>
</gene>
<evidence type="ECO:0000313" key="3">
    <source>
        <dbReference type="EMBL" id="TKI53613.1"/>
    </source>
</evidence>
<keyword evidence="2" id="KW-0472">Membrane</keyword>
<protein>
    <submittedName>
        <fullName evidence="3">Uncharacterized protein</fullName>
    </submittedName>
</protein>
<accession>A0A4V5TQP3</accession>
<feature type="transmembrane region" description="Helical" evidence="2">
    <location>
        <begin position="34"/>
        <end position="51"/>
    </location>
</feature>
<name>A0A4V5TQP3_9BACI</name>
<feature type="coiled-coil region" evidence="1">
    <location>
        <begin position="68"/>
        <end position="109"/>
    </location>
</feature>
<dbReference type="EMBL" id="SZPU01000105">
    <property type="protein sequence ID" value="TKI53613.1"/>
    <property type="molecule type" value="Genomic_DNA"/>
</dbReference>
<dbReference type="RefSeq" id="WP_107896279.1">
    <property type="nucleotide sequence ID" value="NZ_PYWM01000019.1"/>
</dbReference>
<reference evidence="3 4" key="1">
    <citation type="submission" date="2019-04" db="EMBL/GenBank/DDBJ databases">
        <title>Lysinibacillus genome sequencing.</title>
        <authorList>
            <person name="Dunlap C."/>
        </authorList>
    </citation>
    <scope>NUCLEOTIDE SEQUENCE [LARGE SCALE GENOMIC DNA]</scope>
    <source>
        <strain evidence="3 4">CCTCC AB 2010389</strain>
    </source>
</reference>
<sequence>MKQISSVIGAIALPFVSKLIIPDNISLNTQLLMLISYFLLITAVLAGIFYFRTKDLIKTLIEVKQESKESILKLESKYENEIIQLKDEIRNLENNREGLKNMITSKGEENMQLRSLLSLYAYSHPIERRQELEHAASIHIGGLNHGSESN</sequence>
<keyword evidence="2" id="KW-0812">Transmembrane</keyword>
<evidence type="ECO:0000256" key="1">
    <source>
        <dbReference type="SAM" id="Coils"/>
    </source>
</evidence>
<evidence type="ECO:0000313" key="4">
    <source>
        <dbReference type="Proteomes" id="UP000308744"/>
    </source>
</evidence>
<keyword evidence="4" id="KW-1185">Reference proteome</keyword>